<dbReference type="InterPro" id="IPR006076">
    <property type="entry name" value="FAD-dep_OxRdtase"/>
</dbReference>
<evidence type="ECO:0000256" key="3">
    <source>
        <dbReference type="ARBA" id="ARBA00013029"/>
    </source>
</evidence>
<evidence type="ECO:0000256" key="5">
    <source>
        <dbReference type="ARBA" id="ARBA00022827"/>
    </source>
</evidence>
<evidence type="ECO:0000256" key="8">
    <source>
        <dbReference type="SAM" id="Phobius"/>
    </source>
</evidence>
<dbReference type="EMBL" id="JH370130">
    <property type="protein sequence ID" value="ELA42750.1"/>
    <property type="molecule type" value="Genomic_DNA"/>
</dbReference>
<dbReference type="EC" id="1.1.5.3" evidence="3 7"/>
<keyword evidence="8" id="KW-0472">Membrane</keyword>
<evidence type="ECO:0000256" key="7">
    <source>
        <dbReference type="RuleBase" id="RU361217"/>
    </source>
</evidence>
<keyword evidence="5" id="KW-0274">FAD</keyword>
<accession>L2GQG4</accession>
<dbReference type="GO" id="GO:0006072">
    <property type="term" value="P:glycerol-3-phosphate metabolic process"/>
    <property type="evidence" value="ECO:0007669"/>
    <property type="project" value="UniProtKB-UniRule"/>
</dbReference>
<keyword evidence="6 7" id="KW-0560">Oxidoreductase</keyword>
<dbReference type="RefSeq" id="XP_007603518.1">
    <property type="nucleotide sequence ID" value="XM_007603456.1"/>
</dbReference>
<dbReference type="STRING" id="993615.L2GQG4"/>
<sequence length="174" mass="19672">MDSDKASITSSEINCTPTSVTCLFQINLLVIISQLFQHHINNQTAKQIMIKEIFSVLIIIICLARFFRAYSASRIKCKLRELYKRQKLKRSIIKRNEIIDSLKKKTFDVLIIGGGCVGTGCALDAATRGLKVGLIEALDFGSETSSKSTKLLHGGLDIYKRYLAVLIYHSYYWF</sequence>
<dbReference type="SUPFAM" id="SSF51905">
    <property type="entry name" value="FAD/NAD(P)-binding domain"/>
    <property type="match status" value="1"/>
</dbReference>
<name>L2GQG4_VITCO</name>
<evidence type="ECO:0000256" key="4">
    <source>
        <dbReference type="ARBA" id="ARBA00022630"/>
    </source>
</evidence>
<organism evidence="10 11">
    <name type="scientific">Vittaforma corneae (strain ATCC 50505)</name>
    <name type="common">Microsporidian parasite</name>
    <name type="synonym">Nosema corneum</name>
    <dbReference type="NCBI Taxonomy" id="993615"/>
    <lineage>
        <taxon>Eukaryota</taxon>
        <taxon>Fungi</taxon>
        <taxon>Fungi incertae sedis</taxon>
        <taxon>Microsporidia</taxon>
        <taxon>Nosematidae</taxon>
        <taxon>Vittaforma</taxon>
    </lineage>
</organism>
<dbReference type="PROSITE" id="PS00977">
    <property type="entry name" value="FAD_G3PDH_1"/>
    <property type="match status" value="1"/>
</dbReference>
<keyword evidence="8" id="KW-1133">Transmembrane helix</keyword>
<dbReference type="AlphaFoldDB" id="L2GQG4"/>
<dbReference type="PANTHER" id="PTHR11985:SF15">
    <property type="entry name" value="GLYCEROL-3-PHOSPHATE DEHYDROGENASE, MITOCHONDRIAL"/>
    <property type="match status" value="1"/>
</dbReference>
<dbReference type="GeneID" id="19880783"/>
<dbReference type="Pfam" id="PF01266">
    <property type="entry name" value="DAO"/>
    <property type="match status" value="1"/>
</dbReference>
<dbReference type="InterPro" id="IPR036188">
    <property type="entry name" value="FAD/NAD-bd_sf"/>
</dbReference>
<dbReference type="InParanoid" id="L2GQG4"/>
<comment type="similarity">
    <text evidence="2 7">Belongs to the FAD-dependent glycerol-3-phosphate dehydrogenase family.</text>
</comment>
<feature type="domain" description="FAD dependent oxidoreductase" evidence="9">
    <location>
        <begin position="108"/>
        <end position="161"/>
    </location>
</feature>
<evidence type="ECO:0000256" key="6">
    <source>
        <dbReference type="ARBA" id="ARBA00023002"/>
    </source>
</evidence>
<keyword evidence="11" id="KW-1185">Reference proteome</keyword>
<evidence type="ECO:0000313" key="10">
    <source>
        <dbReference type="EMBL" id="ELA42750.1"/>
    </source>
</evidence>
<feature type="transmembrane region" description="Helical" evidence="8">
    <location>
        <begin position="48"/>
        <end position="67"/>
    </location>
</feature>
<comment type="cofactor">
    <cofactor evidence="1 7">
        <name>FAD</name>
        <dbReference type="ChEBI" id="CHEBI:57692"/>
    </cofactor>
</comment>
<proteinExistence type="inferred from homology"/>
<keyword evidence="8" id="KW-0812">Transmembrane</keyword>
<gene>
    <name evidence="10" type="ORF">VICG_00065</name>
</gene>
<evidence type="ECO:0000256" key="1">
    <source>
        <dbReference type="ARBA" id="ARBA00001974"/>
    </source>
</evidence>
<dbReference type="Gene3D" id="3.50.50.60">
    <property type="entry name" value="FAD/NAD(P)-binding domain"/>
    <property type="match status" value="1"/>
</dbReference>
<evidence type="ECO:0000313" key="11">
    <source>
        <dbReference type="Proteomes" id="UP000011082"/>
    </source>
</evidence>
<dbReference type="VEuPathDB" id="MicrosporidiaDB:VICG_00065"/>
<reference evidence="11" key="1">
    <citation type="submission" date="2011-05" db="EMBL/GenBank/DDBJ databases">
        <title>The genome sequence of Vittaforma corneae strain ATCC 50505.</title>
        <authorList>
            <consortium name="The Broad Institute Genome Sequencing Platform"/>
            <person name="Cuomo C."/>
            <person name="Didier E."/>
            <person name="Bowers L."/>
            <person name="Young S.K."/>
            <person name="Zeng Q."/>
            <person name="Gargeya S."/>
            <person name="Fitzgerald M."/>
            <person name="Haas B."/>
            <person name="Abouelleil A."/>
            <person name="Alvarado L."/>
            <person name="Arachchi H.M."/>
            <person name="Berlin A."/>
            <person name="Chapman S.B."/>
            <person name="Gearin G."/>
            <person name="Goldberg J."/>
            <person name="Griggs A."/>
            <person name="Gujja S."/>
            <person name="Hansen M."/>
            <person name="Heiman D."/>
            <person name="Howarth C."/>
            <person name="Larimer J."/>
            <person name="Lui A."/>
            <person name="MacDonald P.J.P."/>
            <person name="McCowen C."/>
            <person name="Montmayeur A."/>
            <person name="Murphy C."/>
            <person name="Neiman D."/>
            <person name="Pearson M."/>
            <person name="Priest M."/>
            <person name="Roberts A."/>
            <person name="Saif S."/>
            <person name="Shea T."/>
            <person name="Sisk P."/>
            <person name="Stolte C."/>
            <person name="Sykes S."/>
            <person name="Wortman J."/>
            <person name="Nusbaum C."/>
            <person name="Birren B."/>
        </authorList>
    </citation>
    <scope>NUCLEOTIDE SEQUENCE [LARGE SCALE GENOMIC DNA]</scope>
    <source>
        <strain evidence="11">ATCC 50505</strain>
    </source>
</reference>
<evidence type="ECO:0000256" key="2">
    <source>
        <dbReference type="ARBA" id="ARBA00007330"/>
    </source>
</evidence>
<dbReference type="HOGENOM" id="CLU_1541303_0_0_1"/>
<dbReference type="GO" id="GO:0004368">
    <property type="term" value="F:glycerol-3-phosphate dehydrogenase (quinone) activity"/>
    <property type="evidence" value="ECO:0007669"/>
    <property type="project" value="UniProtKB-EC"/>
</dbReference>
<dbReference type="OrthoDB" id="264015at2759"/>
<feature type="transmembrane region" description="Helical" evidence="8">
    <location>
        <begin position="18"/>
        <end position="36"/>
    </location>
</feature>
<keyword evidence="4 7" id="KW-0285">Flavoprotein</keyword>
<evidence type="ECO:0000259" key="9">
    <source>
        <dbReference type="Pfam" id="PF01266"/>
    </source>
</evidence>
<dbReference type="PANTHER" id="PTHR11985">
    <property type="entry name" value="GLYCEROL-3-PHOSPHATE DEHYDROGENASE"/>
    <property type="match status" value="1"/>
</dbReference>
<dbReference type="Proteomes" id="UP000011082">
    <property type="component" value="Unassembled WGS sequence"/>
</dbReference>
<dbReference type="PRINTS" id="PR01001">
    <property type="entry name" value="FADG3PDH"/>
</dbReference>
<comment type="catalytic activity">
    <reaction evidence="7">
        <text>a quinone + sn-glycerol 3-phosphate = dihydroxyacetone phosphate + a quinol</text>
        <dbReference type="Rhea" id="RHEA:18977"/>
        <dbReference type="ChEBI" id="CHEBI:24646"/>
        <dbReference type="ChEBI" id="CHEBI:57597"/>
        <dbReference type="ChEBI" id="CHEBI:57642"/>
        <dbReference type="ChEBI" id="CHEBI:132124"/>
        <dbReference type="EC" id="1.1.5.3"/>
    </reaction>
</comment>
<dbReference type="InterPro" id="IPR000447">
    <property type="entry name" value="G3P_DH_FAD-dep"/>
</dbReference>
<protein>
    <recommendedName>
        <fullName evidence="3 7">Glycerol-3-phosphate dehydrogenase</fullName>
        <ecNumber evidence="3 7">1.1.5.3</ecNumber>
    </recommendedName>
</protein>